<evidence type="ECO:0000256" key="2">
    <source>
        <dbReference type="ARBA" id="ARBA00007998"/>
    </source>
</evidence>
<feature type="transmembrane region" description="Helical" evidence="8">
    <location>
        <begin position="146"/>
        <end position="165"/>
    </location>
</feature>
<dbReference type="EMBL" id="JAUMKJ010000003">
    <property type="protein sequence ID" value="MDO3675981.1"/>
    <property type="molecule type" value="Genomic_DNA"/>
</dbReference>
<proteinExistence type="inferred from homology"/>
<keyword evidence="5 8" id="KW-0812">Transmembrane</keyword>
<keyword evidence="10" id="KW-1185">Reference proteome</keyword>
<feature type="transmembrane region" description="Helical" evidence="8">
    <location>
        <begin position="180"/>
        <end position="205"/>
    </location>
</feature>
<keyword evidence="7 8" id="KW-0472">Membrane</keyword>
<comment type="subcellular location">
    <subcellularLocation>
        <location evidence="1">Membrane</location>
        <topology evidence="1">Multi-pass membrane protein</topology>
    </subcellularLocation>
</comment>
<name>A0ABT8V8D4_9BACL</name>
<feature type="transmembrane region" description="Helical" evidence="8">
    <location>
        <begin position="217"/>
        <end position="238"/>
    </location>
</feature>
<accession>A0ABT8V8D4</accession>
<gene>
    <name evidence="9" type="ORF">Q3C12_03130</name>
</gene>
<organism evidence="9 10">
    <name type="scientific">Paenibacillus ehimensis</name>
    <dbReference type="NCBI Taxonomy" id="79264"/>
    <lineage>
        <taxon>Bacteria</taxon>
        <taxon>Bacillati</taxon>
        <taxon>Bacillota</taxon>
        <taxon>Bacilli</taxon>
        <taxon>Bacillales</taxon>
        <taxon>Paenibacillaceae</taxon>
        <taxon>Paenibacillus</taxon>
    </lineage>
</organism>
<keyword evidence="4" id="KW-0309">Germination</keyword>
<comment type="caution">
    <text evidence="9">The sequence shown here is derived from an EMBL/GenBank/DDBJ whole genome shotgun (WGS) entry which is preliminary data.</text>
</comment>
<dbReference type="Pfam" id="PF03845">
    <property type="entry name" value="Spore_permease"/>
    <property type="match status" value="1"/>
</dbReference>
<feature type="transmembrane region" description="Helical" evidence="8">
    <location>
        <begin position="269"/>
        <end position="288"/>
    </location>
</feature>
<dbReference type="Proteomes" id="UP001168883">
    <property type="component" value="Unassembled WGS sequence"/>
</dbReference>
<evidence type="ECO:0000313" key="10">
    <source>
        <dbReference type="Proteomes" id="UP001168883"/>
    </source>
</evidence>
<dbReference type="PANTHER" id="PTHR34975">
    <property type="entry name" value="SPORE GERMINATION PROTEIN A2"/>
    <property type="match status" value="1"/>
</dbReference>
<sequence>MKKYTMNEINLKQFIFTIYKTQIGIGVLSLPRDLAKTAGTDGWLAILLGWLLAILFSIIIIKVMEKHPHDTLFDLFPKFFGRWLGGAVSSLWILYSTFSATVAMISSIHIIHVWILTNVKEYVLMPLFMIPVYMAAKQGIRVIGRFAEFVYLFTLWMPMILFLTLHESNWLNLLPVGQNGWFAILGTVKATVLSFLGFEVAFMLYPFLQDKKSAVKGVIIANTMSMLIFMLITIFSYVRFSQDVVMEYVYPTLNLLKLIRLPILERFEIIFLPFYLFILFMTVIPYLYMSVFGISRLLGKPDHRKYLRVLMLGWLALPFFFTPSYAHITGLGKLWGNLGLCAAVVFPILLWIYQRAFFKFRKGSLR</sequence>
<keyword evidence="6 8" id="KW-1133">Transmembrane helix</keyword>
<evidence type="ECO:0000256" key="5">
    <source>
        <dbReference type="ARBA" id="ARBA00022692"/>
    </source>
</evidence>
<dbReference type="PANTHER" id="PTHR34975:SF2">
    <property type="entry name" value="SPORE GERMINATION PROTEIN A2"/>
    <property type="match status" value="1"/>
</dbReference>
<evidence type="ECO:0000256" key="8">
    <source>
        <dbReference type="SAM" id="Phobius"/>
    </source>
</evidence>
<evidence type="ECO:0000256" key="7">
    <source>
        <dbReference type="ARBA" id="ARBA00023136"/>
    </source>
</evidence>
<evidence type="ECO:0000256" key="3">
    <source>
        <dbReference type="ARBA" id="ARBA00022448"/>
    </source>
</evidence>
<feature type="transmembrane region" description="Helical" evidence="8">
    <location>
        <begin position="334"/>
        <end position="353"/>
    </location>
</feature>
<dbReference type="Gene3D" id="1.20.1740.10">
    <property type="entry name" value="Amino acid/polyamine transporter I"/>
    <property type="match status" value="1"/>
</dbReference>
<comment type="similarity">
    <text evidence="2">Belongs to the amino acid-polyamine-organocation (APC) superfamily. Spore germination protein (SGP) (TC 2.A.3.9) family.</text>
</comment>
<dbReference type="RefSeq" id="WP_302877214.1">
    <property type="nucleotide sequence ID" value="NZ_JAUMKJ010000003.1"/>
</dbReference>
<dbReference type="NCBIfam" id="TIGR00912">
    <property type="entry name" value="2A0309"/>
    <property type="match status" value="1"/>
</dbReference>
<evidence type="ECO:0000313" key="9">
    <source>
        <dbReference type="EMBL" id="MDO3675981.1"/>
    </source>
</evidence>
<evidence type="ECO:0000256" key="1">
    <source>
        <dbReference type="ARBA" id="ARBA00004141"/>
    </source>
</evidence>
<reference evidence="9" key="1">
    <citation type="submission" date="2023-07" db="EMBL/GenBank/DDBJ databases">
        <authorList>
            <person name="Aktuganov G."/>
            <person name="Boyko T."/>
            <person name="Delegan Y."/>
            <person name="Galimzianova N."/>
            <person name="Gilvanova E."/>
            <person name="Korobov V."/>
            <person name="Kuzmina L."/>
            <person name="Melentiev A."/>
            <person name="Milman P."/>
            <person name="Ryabova A."/>
            <person name="Stupak E."/>
            <person name="Yasakov T."/>
            <person name="Zharikova N."/>
            <person name="Zhurenko E."/>
        </authorList>
    </citation>
    <scope>NUCLEOTIDE SEQUENCE</scope>
    <source>
        <strain evidence="9">IB-739</strain>
    </source>
</reference>
<dbReference type="InterPro" id="IPR004761">
    <property type="entry name" value="Spore_GerAB"/>
</dbReference>
<evidence type="ECO:0000256" key="6">
    <source>
        <dbReference type="ARBA" id="ARBA00022989"/>
    </source>
</evidence>
<feature type="transmembrane region" description="Helical" evidence="8">
    <location>
        <begin position="83"/>
        <end position="105"/>
    </location>
</feature>
<feature type="transmembrane region" description="Helical" evidence="8">
    <location>
        <begin position="42"/>
        <end position="63"/>
    </location>
</feature>
<feature type="transmembrane region" description="Helical" evidence="8">
    <location>
        <begin position="309"/>
        <end position="328"/>
    </location>
</feature>
<keyword evidence="3" id="KW-0813">Transport</keyword>
<evidence type="ECO:0000256" key="4">
    <source>
        <dbReference type="ARBA" id="ARBA00022544"/>
    </source>
</evidence>
<protein>
    <submittedName>
        <fullName evidence="9">Endospore germination permease</fullName>
    </submittedName>
</protein>